<evidence type="ECO:0000256" key="1">
    <source>
        <dbReference type="ARBA" id="ARBA00001946"/>
    </source>
</evidence>
<gene>
    <name evidence="6" type="ORF">FEZ08_02320</name>
</gene>
<dbReference type="SUPFAM" id="SSF88713">
    <property type="entry name" value="Glycoside hydrolase/deacetylase"/>
    <property type="match status" value="1"/>
</dbReference>
<protein>
    <submittedName>
        <fullName evidence="6">Carbohydrate deacetylase</fullName>
    </submittedName>
</protein>
<name>A0A5R8QJP1_9FIRM</name>
<dbReference type="PANTHER" id="PTHR31609:SF1">
    <property type="entry name" value="CARBOHYDRATE DEACETYLASE"/>
    <property type="match status" value="1"/>
</dbReference>
<dbReference type="InterPro" id="IPR022948">
    <property type="entry name" value="COD_ChbG_bac"/>
</dbReference>
<evidence type="ECO:0000256" key="2">
    <source>
        <dbReference type="ARBA" id="ARBA00022723"/>
    </source>
</evidence>
<dbReference type="RefSeq" id="WP_138190087.1">
    <property type="nucleotide sequence ID" value="NZ_VBWP01000001.1"/>
</dbReference>
<dbReference type="AlphaFoldDB" id="A0A5R8QJP1"/>
<dbReference type="InterPro" id="IPR006879">
    <property type="entry name" value="YdjC-like"/>
</dbReference>
<dbReference type="InterPro" id="IPR011330">
    <property type="entry name" value="Glyco_hydro/deAcase_b/a-brl"/>
</dbReference>
<dbReference type="InParanoid" id="A0A5R8QJP1"/>
<dbReference type="Pfam" id="PF04794">
    <property type="entry name" value="YdjC"/>
    <property type="match status" value="1"/>
</dbReference>
<dbReference type="GO" id="GO:0016811">
    <property type="term" value="F:hydrolase activity, acting on carbon-nitrogen (but not peptide) bonds, in linear amides"/>
    <property type="evidence" value="ECO:0007669"/>
    <property type="project" value="InterPro"/>
</dbReference>
<organism evidence="6 7">
    <name type="scientific">Culicoidibacter larvae</name>
    <dbReference type="NCBI Taxonomy" id="2579976"/>
    <lineage>
        <taxon>Bacteria</taxon>
        <taxon>Bacillati</taxon>
        <taxon>Bacillota</taxon>
        <taxon>Culicoidibacteria</taxon>
        <taxon>Culicoidibacterales</taxon>
        <taxon>Culicoidibacteraceae</taxon>
        <taxon>Culicoidibacter</taxon>
    </lineage>
</organism>
<evidence type="ECO:0000313" key="7">
    <source>
        <dbReference type="Proteomes" id="UP000306912"/>
    </source>
</evidence>
<dbReference type="Proteomes" id="UP000306912">
    <property type="component" value="Unassembled WGS sequence"/>
</dbReference>
<evidence type="ECO:0000313" key="6">
    <source>
        <dbReference type="EMBL" id="TLG77477.1"/>
    </source>
</evidence>
<keyword evidence="5" id="KW-0119">Carbohydrate metabolism</keyword>
<comment type="cofactor">
    <cofactor evidence="1">
        <name>Mg(2+)</name>
        <dbReference type="ChEBI" id="CHEBI:18420"/>
    </cofactor>
</comment>
<evidence type="ECO:0000256" key="3">
    <source>
        <dbReference type="ARBA" id="ARBA00022801"/>
    </source>
</evidence>
<dbReference type="CDD" id="cd10803">
    <property type="entry name" value="YdjC_EF3048_like"/>
    <property type="match status" value="1"/>
</dbReference>
<dbReference type="Gene3D" id="3.20.20.370">
    <property type="entry name" value="Glycoside hydrolase/deacetylase"/>
    <property type="match status" value="1"/>
</dbReference>
<accession>A0A5R8QJP1</accession>
<dbReference type="GO" id="GO:0046872">
    <property type="term" value="F:metal ion binding"/>
    <property type="evidence" value="ECO:0007669"/>
    <property type="project" value="UniProtKB-KW"/>
</dbReference>
<dbReference type="EMBL" id="VBWP01000001">
    <property type="protein sequence ID" value="TLG77477.1"/>
    <property type="molecule type" value="Genomic_DNA"/>
</dbReference>
<comment type="caution">
    <text evidence="6">The sequence shown here is derived from an EMBL/GenBank/DDBJ whole genome shotgun (WGS) entry which is preliminary data.</text>
</comment>
<sequence>MNVKKLIINADDFGYTPAVTQGIIEAHKNGVVTSTTALTVSEFFLPAMEIATICAPTLPIGVHLTLTLNKGKPILPLHLISSLVDEEGCFWNQNTFVDKVNIDEVYLEWDAQIVQFFKSGKRPDHIDSHHNVHGKNEQLFRVAAKLADKYNLPLRNPSRSPETAFLNDLDLPVRTPDKILPQFYGAGATFENLEVILDGIAASNDELFEINAHPAFVDHHLLAVSSYAYERVHELDILTSPEAKAAIEKREIVLTNYEVLK</sequence>
<proteinExistence type="predicted"/>
<keyword evidence="3" id="KW-0378">Hydrolase</keyword>
<evidence type="ECO:0000256" key="4">
    <source>
        <dbReference type="ARBA" id="ARBA00022842"/>
    </source>
</evidence>
<dbReference type="OrthoDB" id="9774177at2"/>
<keyword evidence="7" id="KW-1185">Reference proteome</keyword>
<dbReference type="PANTHER" id="PTHR31609">
    <property type="entry name" value="YDJC DEACETYLASE FAMILY MEMBER"/>
    <property type="match status" value="1"/>
</dbReference>
<evidence type="ECO:0000256" key="5">
    <source>
        <dbReference type="ARBA" id="ARBA00023277"/>
    </source>
</evidence>
<keyword evidence="4" id="KW-0460">Magnesium</keyword>
<dbReference type="GO" id="GO:0019213">
    <property type="term" value="F:deacetylase activity"/>
    <property type="evidence" value="ECO:0007669"/>
    <property type="project" value="TreeGrafter"/>
</dbReference>
<keyword evidence="2" id="KW-0479">Metal-binding</keyword>
<reference evidence="6 7" key="1">
    <citation type="submission" date="2019-05" db="EMBL/GenBank/DDBJ databases">
        <title>Culicoidintestinum kansasii gen. nov., sp. nov. from the gastrointestinal tract of the biting midge, Culicoides sonorensis.</title>
        <authorList>
            <person name="Neupane S."/>
            <person name="Ghosh A."/>
            <person name="Gunther S."/>
            <person name="Martin K."/>
            <person name="Zurek L."/>
        </authorList>
    </citation>
    <scope>NUCLEOTIDE SEQUENCE [LARGE SCALE GENOMIC DNA]</scope>
    <source>
        <strain evidence="6 7">CS-1</strain>
    </source>
</reference>
<dbReference type="GO" id="GO:0000272">
    <property type="term" value="P:polysaccharide catabolic process"/>
    <property type="evidence" value="ECO:0007669"/>
    <property type="project" value="InterPro"/>
</dbReference>